<reference evidence="6" key="1">
    <citation type="submission" date="2025-08" db="UniProtKB">
        <authorList>
            <consortium name="RefSeq"/>
        </authorList>
    </citation>
    <scope>IDENTIFICATION</scope>
    <source>
        <strain evidence="6">J_2021</strain>
        <tissue evidence="6">Erythrocytes</tissue>
    </source>
</reference>
<dbReference type="RefSeq" id="XP_018115994.1">
    <property type="nucleotide sequence ID" value="XM_018260505.2"/>
</dbReference>
<dbReference type="InterPro" id="IPR006671">
    <property type="entry name" value="Cyclin_N"/>
</dbReference>
<dbReference type="Pfam" id="PF02984">
    <property type="entry name" value="Cyclin_C"/>
    <property type="match status" value="1"/>
</dbReference>
<evidence type="ECO:0000256" key="2">
    <source>
        <dbReference type="RuleBase" id="RU000383"/>
    </source>
</evidence>
<evidence type="ECO:0000256" key="1">
    <source>
        <dbReference type="ARBA" id="ARBA00023127"/>
    </source>
</evidence>
<evidence type="ECO:0000313" key="5">
    <source>
        <dbReference type="Proteomes" id="UP000186698"/>
    </source>
</evidence>
<dbReference type="PANTHER" id="PTHR10177">
    <property type="entry name" value="CYCLINS"/>
    <property type="match status" value="1"/>
</dbReference>
<dbReference type="InterPro" id="IPR004367">
    <property type="entry name" value="Cyclin_C-dom"/>
</dbReference>
<protein>
    <submittedName>
        <fullName evidence="6">Cyclin-O protein B-like</fullName>
    </submittedName>
</protein>
<sequence length="328" mass="37386">METFIKKRKRLAIPESQEGSHYDPRCYKITKYESNRQGTCSSAVVLDPWSTFGNLMPDTLQNFMDYGEMCYMFNKSLEEDFALNNFLGNHSDIDETSWREVITTMIIAHRAIGLDFQTLCLAVNYLERFLACTPLKAASLKVIGATCLYLACKVMEKSLPKMDMFLLLFCGDGFTAPLMYYLEKLVLRRLCFRLRAPTIEYFLEHFSLRRVSYKECPAAKINRAANALTAARGIAALSMTRYGFHSYPPSLLAQCCLRVADQILQYDTWNRAHPRDCSGPLWQECMGKITHLVSSNNIFLCKFMPGVFPETFPDLVPPPTKNGSKANI</sequence>
<dbReference type="AlphaFoldDB" id="A0A8J0V6Q2"/>
<keyword evidence="3" id="KW-0812">Transmembrane</keyword>
<evidence type="ECO:0000256" key="3">
    <source>
        <dbReference type="SAM" id="Phobius"/>
    </source>
</evidence>
<dbReference type="SUPFAM" id="SSF47954">
    <property type="entry name" value="Cyclin-like"/>
    <property type="match status" value="2"/>
</dbReference>
<organism evidence="5 6">
    <name type="scientific">Xenopus laevis</name>
    <name type="common">African clawed frog</name>
    <dbReference type="NCBI Taxonomy" id="8355"/>
    <lineage>
        <taxon>Eukaryota</taxon>
        <taxon>Metazoa</taxon>
        <taxon>Chordata</taxon>
        <taxon>Craniata</taxon>
        <taxon>Vertebrata</taxon>
        <taxon>Euteleostomi</taxon>
        <taxon>Amphibia</taxon>
        <taxon>Batrachia</taxon>
        <taxon>Anura</taxon>
        <taxon>Pipoidea</taxon>
        <taxon>Pipidae</taxon>
        <taxon>Xenopodinae</taxon>
        <taxon>Xenopus</taxon>
        <taxon>Xenopus</taxon>
    </lineage>
</organism>
<comment type="similarity">
    <text evidence="2">Belongs to the cyclin family.</text>
</comment>
<keyword evidence="3" id="KW-1133">Transmembrane helix</keyword>
<name>A0A8J0V6Q2_XENLA</name>
<gene>
    <name evidence="6" type="primary">LOC108715405</name>
</gene>
<feature type="domain" description="Cyclin-like" evidence="4">
    <location>
        <begin position="103"/>
        <end position="188"/>
    </location>
</feature>
<dbReference type="Proteomes" id="UP000186698">
    <property type="component" value="Chromosome 4S"/>
</dbReference>
<evidence type="ECO:0000259" key="4">
    <source>
        <dbReference type="SMART" id="SM00385"/>
    </source>
</evidence>
<dbReference type="FunFam" id="1.10.472.10:FF:000064">
    <property type="entry name" value="Cyclin O"/>
    <property type="match status" value="1"/>
</dbReference>
<dbReference type="SMART" id="SM00385">
    <property type="entry name" value="CYCLIN"/>
    <property type="match status" value="1"/>
</dbReference>
<dbReference type="Gene3D" id="1.10.472.10">
    <property type="entry name" value="Cyclin-like"/>
    <property type="match status" value="2"/>
</dbReference>
<evidence type="ECO:0000313" key="6">
    <source>
        <dbReference type="RefSeq" id="XP_018115994.1"/>
    </source>
</evidence>
<keyword evidence="1 2" id="KW-0195">Cyclin</keyword>
<keyword evidence="5" id="KW-1185">Reference proteome</keyword>
<dbReference type="InterPro" id="IPR013763">
    <property type="entry name" value="Cyclin-like_dom"/>
</dbReference>
<dbReference type="KEGG" id="xla:108715405"/>
<accession>A0A8J0V6Q2</accession>
<dbReference type="InterPro" id="IPR039361">
    <property type="entry name" value="Cyclin"/>
</dbReference>
<dbReference type="Pfam" id="PF00134">
    <property type="entry name" value="Cyclin_N"/>
    <property type="match status" value="1"/>
</dbReference>
<keyword evidence="3" id="KW-0472">Membrane</keyword>
<dbReference type="GeneID" id="108715405"/>
<feature type="transmembrane region" description="Helical" evidence="3">
    <location>
        <begin position="164"/>
        <end position="182"/>
    </location>
</feature>
<proteinExistence type="inferred from homology"/>
<dbReference type="InterPro" id="IPR036915">
    <property type="entry name" value="Cyclin-like_sf"/>
</dbReference>
<dbReference type="OrthoDB" id="5590282at2759"/>